<dbReference type="InterPro" id="IPR017452">
    <property type="entry name" value="GPCR_Rhodpsn_7TM"/>
</dbReference>
<dbReference type="Proteomes" id="UP000887567">
    <property type="component" value="Unplaced"/>
</dbReference>
<dbReference type="PROSITE" id="PS00237">
    <property type="entry name" value="G_PROTEIN_RECEP_F1_1"/>
    <property type="match status" value="1"/>
</dbReference>
<dbReference type="SUPFAM" id="SSF81321">
    <property type="entry name" value="Family A G protein-coupled receptor-like"/>
    <property type="match status" value="1"/>
</dbReference>
<keyword evidence="3 6" id="KW-0812">Transmembrane</keyword>
<keyword evidence="6" id="KW-0675">Receptor</keyword>
<dbReference type="RefSeq" id="XP_020910407.1">
    <property type="nucleotide sequence ID" value="XM_021054748.2"/>
</dbReference>
<feature type="transmembrane region" description="Helical" evidence="7">
    <location>
        <begin position="281"/>
        <end position="300"/>
    </location>
</feature>
<dbReference type="PROSITE" id="PS50262">
    <property type="entry name" value="G_PROTEIN_RECEP_F1_2"/>
    <property type="match status" value="1"/>
</dbReference>
<evidence type="ECO:0000313" key="9">
    <source>
        <dbReference type="EnsemblMetazoa" id="XP_020910407.1"/>
    </source>
</evidence>
<evidence type="ECO:0000259" key="8">
    <source>
        <dbReference type="PROSITE" id="PS50262"/>
    </source>
</evidence>
<dbReference type="PANTHER" id="PTHR22750">
    <property type="entry name" value="G-PROTEIN COUPLED RECEPTOR"/>
    <property type="match status" value="1"/>
</dbReference>
<reference evidence="9" key="1">
    <citation type="submission" date="2022-11" db="UniProtKB">
        <authorList>
            <consortium name="EnsemblMetazoa"/>
        </authorList>
    </citation>
    <scope>IDENTIFICATION</scope>
</reference>
<dbReference type="InterPro" id="IPR000276">
    <property type="entry name" value="GPCR_Rhodpsn"/>
</dbReference>
<dbReference type="PRINTS" id="PR00237">
    <property type="entry name" value="GPCRRHODOPSN"/>
</dbReference>
<keyword evidence="6" id="KW-0807">Transducer</keyword>
<comment type="similarity">
    <text evidence="6">Belongs to the G-protein coupled receptor 1 family.</text>
</comment>
<dbReference type="Pfam" id="PF00001">
    <property type="entry name" value="7tm_1"/>
    <property type="match status" value="1"/>
</dbReference>
<organism evidence="9 10">
    <name type="scientific">Exaiptasia diaphana</name>
    <name type="common">Tropical sea anemone</name>
    <name type="synonym">Aiptasia pulchella</name>
    <dbReference type="NCBI Taxonomy" id="2652724"/>
    <lineage>
        <taxon>Eukaryota</taxon>
        <taxon>Metazoa</taxon>
        <taxon>Cnidaria</taxon>
        <taxon>Anthozoa</taxon>
        <taxon>Hexacorallia</taxon>
        <taxon>Actiniaria</taxon>
        <taxon>Aiptasiidae</taxon>
        <taxon>Exaiptasia</taxon>
    </lineage>
</organism>
<evidence type="ECO:0000256" key="2">
    <source>
        <dbReference type="ARBA" id="ARBA00022475"/>
    </source>
</evidence>
<feature type="transmembrane region" description="Helical" evidence="7">
    <location>
        <begin position="36"/>
        <end position="64"/>
    </location>
</feature>
<keyword evidence="10" id="KW-1185">Reference proteome</keyword>
<name>A0A913XVA6_EXADI</name>
<dbReference type="OrthoDB" id="5962781at2759"/>
<dbReference type="GeneID" id="110248244"/>
<keyword evidence="5 7" id="KW-0472">Membrane</keyword>
<evidence type="ECO:0000256" key="1">
    <source>
        <dbReference type="ARBA" id="ARBA00004651"/>
    </source>
</evidence>
<dbReference type="AlphaFoldDB" id="A0A913XVA6"/>
<feature type="domain" description="G-protein coupled receptors family 1 profile" evidence="8">
    <location>
        <begin position="55"/>
        <end position="298"/>
    </location>
</feature>
<evidence type="ECO:0000256" key="5">
    <source>
        <dbReference type="ARBA" id="ARBA00023136"/>
    </source>
</evidence>
<comment type="subcellular location">
    <subcellularLocation>
        <location evidence="1">Cell membrane</location>
        <topology evidence="1">Multi-pass membrane protein</topology>
    </subcellularLocation>
</comment>
<feature type="transmembrane region" description="Helical" evidence="7">
    <location>
        <begin position="158"/>
        <end position="179"/>
    </location>
</feature>
<dbReference type="OMA" id="YCFRIRE"/>
<keyword evidence="2" id="KW-1003">Cell membrane</keyword>
<sequence length="318" mass="35989">MESNSSKVFDNLKPLPCPPLSSPFVRLSASDNQHDLFLMTILLVNFLLSLLTILTNFVVVFTIIKTPNLQTPSNILILNLAVTDFFVGVIAEPFTCASKYAELKRNVQLLCSNGLVVSNCLWVLSLMSLIALTAITVDRFLAIHLHLRYRQLITTRRYAILHFSIWVFIATVGVARILYENQRLYLPFSTILYASLSLTTLCFIFKINRVIKRHSSQIHAQLNSSTVPISTTINMPKIKKSVIVMMMTLGAFLACYIPYFGIMITFIVVKEPSIAKGYASNITITMVKINSLINPIIYCWRIRELRSAAFRILRKICS</sequence>
<dbReference type="Gene3D" id="1.20.1070.10">
    <property type="entry name" value="Rhodopsin 7-helix transmembrane proteins"/>
    <property type="match status" value="1"/>
</dbReference>
<evidence type="ECO:0000256" key="3">
    <source>
        <dbReference type="ARBA" id="ARBA00022692"/>
    </source>
</evidence>
<feature type="transmembrane region" description="Helical" evidence="7">
    <location>
        <begin position="76"/>
        <end position="95"/>
    </location>
</feature>
<dbReference type="GO" id="GO:0004930">
    <property type="term" value="F:G protein-coupled receptor activity"/>
    <property type="evidence" value="ECO:0007669"/>
    <property type="project" value="UniProtKB-KW"/>
</dbReference>
<evidence type="ECO:0000256" key="7">
    <source>
        <dbReference type="SAM" id="Phobius"/>
    </source>
</evidence>
<feature type="transmembrane region" description="Helical" evidence="7">
    <location>
        <begin position="185"/>
        <end position="205"/>
    </location>
</feature>
<dbReference type="EnsemblMetazoa" id="XM_021054748.2">
    <property type="protein sequence ID" value="XP_020910407.1"/>
    <property type="gene ID" value="LOC110248244"/>
</dbReference>
<dbReference type="GO" id="GO:0005886">
    <property type="term" value="C:plasma membrane"/>
    <property type="evidence" value="ECO:0007669"/>
    <property type="project" value="UniProtKB-SubCell"/>
</dbReference>
<dbReference type="KEGG" id="epa:110248244"/>
<proteinExistence type="inferred from homology"/>
<evidence type="ECO:0000256" key="6">
    <source>
        <dbReference type="RuleBase" id="RU000688"/>
    </source>
</evidence>
<keyword evidence="6" id="KW-0297">G-protein coupled receptor</keyword>
<keyword evidence="4 7" id="KW-1133">Transmembrane helix</keyword>
<feature type="transmembrane region" description="Helical" evidence="7">
    <location>
        <begin position="115"/>
        <end position="137"/>
    </location>
</feature>
<accession>A0A913XVA6</accession>
<evidence type="ECO:0000313" key="10">
    <source>
        <dbReference type="Proteomes" id="UP000887567"/>
    </source>
</evidence>
<protein>
    <recommendedName>
        <fullName evidence="8">G-protein coupled receptors family 1 profile domain-containing protein</fullName>
    </recommendedName>
</protein>
<evidence type="ECO:0000256" key="4">
    <source>
        <dbReference type="ARBA" id="ARBA00022989"/>
    </source>
</evidence>
<dbReference type="CDD" id="cd00637">
    <property type="entry name" value="7tm_classA_rhodopsin-like"/>
    <property type="match status" value="1"/>
</dbReference>
<feature type="transmembrane region" description="Helical" evidence="7">
    <location>
        <begin position="242"/>
        <end position="269"/>
    </location>
</feature>